<organism evidence="1 2">
    <name type="scientific">Avena sativa</name>
    <name type="common">Oat</name>
    <dbReference type="NCBI Taxonomy" id="4498"/>
    <lineage>
        <taxon>Eukaryota</taxon>
        <taxon>Viridiplantae</taxon>
        <taxon>Streptophyta</taxon>
        <taxon>Embryophyta</taxon>
        <taxon>Tracheophyta</taxon>
        <taxon>Spermatophyta</taxon>
        <taxon>Magnoliopsida</taxon>
        <taxon>Liliopsida</taxon>
        <taxon>Poales</taxon>
        <taxon>Poaceae</taxon>
        <taxon>BOP clade</taxon>
        <taxon>Pooideae</taxon>
        <taxon>Poodae</taxon>
        <taxon>Poeae</taxon>
        <taxon>Poeae Chloroplast Group 1 (Aveneae type)</taxon>
        <taxon>Aveninae</taxon>
        <taxon>Avena</taxon>
    </lineage>
</organism>
<evidence type="ECO:0000313" key="2">
    <source>
        <dbReference type="Proteomes" id="UP001732700"/>
    </source>
</evidence>
<evidence type="ECO:0000313" key="1">
    <source>
        <dbReference type="EnsemblPlants" id="AVESA.00010b.r2.1DG0161320.1.CDS"/>
    </source>
</evidence>
<sequence length="204" mass="23510">MYMEMQISVISAPKLETLGSITDWCSNNSRVVFGSTVIQELRIDNLTTVVGTVKVLAIHMLNFNLDMLIGLMRCFPCLEKLYMKRSQSGEKNLWRRKHLNFLRSHEIRLKTVVMGWYRGIRAQVNFASFLVLNARVLESIRLKVARCDYNEEFFEEQHRMLQMDKRASRGAQLCFTAACSHDVEGIHDDDVSHLDLTDPFACGC</sequence>
<accession>A0ACD5U0V9</accession>
<dbReference type="EnsemblPlants" id="AVESA.00010b.r2.1DG0161320.1">
    <property type="protein sequence ID" value="AVESA.00010b.r2.1DG0161320.1.CDS"/>
    <property type="gene ID" value="AVESA.00010b.r2.1DG0161320"/>
</dbReference>
<name>A0ACD5U0V9_AVESA</name>
<dbReference type="Proteomes" id="UP001732700">
    <property type="component" value="Chromosome 1D"/>
</dbReference>
<reference evidence="1" key="1">
    <citation type="submission" date="2021-05" db="EMBL/GenBank/DDBJ databases">
        <authorList>
            <person name="Scholz U."/>
            <person name="Mascher M."/>
            <person name="Fiebig A."/>
        </authorList>
    </citation>
    <scope>NUCLEOTIDE SEQUENCE [LARGE SCALE GENOMIC DNA]</scope>
</reference>
<protein>
    <submittedName>
        <fullName evidence="1">Uncharacterized protein</fullName>
    </submittedName>
</protein>
<keyword evidence="2" id="KW-1185">Reference proteome</keyword>
<proteinExistence type="predicted"/>
<reference evidence="1" key="2">
    <citation type="submission" date="2025-09" db="UniProtKB">
        <authorList>
            <consortium name="EnsemblPlants"/>
        </authorList>
    </citation>
    <scope>IDENTIFICATION</scope>
</reference>